<name>A0ACC3A777_9EURO</name>
<accession>A0ACC3A777</accession>
<reference evidence="1" key="1">
    <citation type="submission" date="2022-10" db="EMBL/GenBank/DDBJ databases">
        <title>Culturing micro-colonial fungi from biological soil crusts in the Mojave desert and describing Neophaeococcomyces mojavensis, and introducing the new genera and species Taxawa tesnikishii.</title>
        <authorList>
            <person name="Kurbessoian T."/>
            <person name="Stajich J.E."/>
        </authorList>
    </citation>
    <scope>NUCLEOTIDE SEQUENCE</scope>
    <source>
        <strain evidence="1">JES_112</strain>
    </source>
</reference>
<proteinExistence type="predicted"/>
<evidence type="ECO:0000313" key="2">
    <source>
        <dbReference type="Proteomes" id="UP001172386"/>
    </source>
</evidence>
<gene>
    <name evidence="1" type="ORF">H2198_005102</name>
</gene>
<dbReference type="Proteomes" id="UP001172386">
    <property type="component" value="Unassembled WGS sequence"/>
</dbReference>
<protein>
    <submittedName>
        <fullName evidence="1">Uncharacterized protein</fullName>
    </submittedName>
</protein>
<comment type="caution">
    <text evidence="1">The sequence shown here is derived from an EMBL/GenBank/DDBJ whole genome shotgun (WGS) entry which is preliminary data.</text>
</comment>
<dbReference type="EMBL" id="JAPDRQ010000081">
    <property type="protein sequence ID" value="KAJ9656251.1"/>
    <property type="molecule type" value="Genomic_DNA"/>
</dbReference>
<sequence>MRLLRQTGQNKFSLTPDLCNDEIPSYAILSHTWGADRDEVTFVDVQQGRGQNKAGYAKIQFCARQAKKDGIEHFWVDTCCINKDNHVELSEAITSMFQWYRKAKKCYVYLPDVSTRTSDGHGDTLSGWESNFRASRWFTRGWTLQELLAPTVVEFYSREEGFLGTKITLARQIHEITTIPLAALQGTPLSQFPIAERIRWTERRNTKKKEDEAYCLLGIFDVFMPLIYGEGDNALHRLQKEINGRFGADVTASLNASYKTRSLGLCLNSAPLIKPDDFVGRTTEINNVHNVLRPDQEPVEQRRAILGGIGGIGAYLRRSVITFQQYLDDYEQRWQVESRRPLQLQDYRDRTLYTTWNLSYNRLKEDDAEAAQMLQLLAYFDNQDVWFELLHAGMPDHPLSWLRGCLNELISFESVMSTLVDYCFVEVQYTTQSYSMHNCVHDWVLGELNAEVDSQLYWYAFDCVAASIDRDDWDLLELVKYARVSRHGVRLTHYRFEVCDKSDGGLFERLDAAEWTANMLNKQAQLLAAEQMYLRALAGKEKAFGSDHTSTLATVHNLGTLYRDQGKLNEAEQMLLRALAGTEKALGPDHTSTLATVHSLGTLYCDQGKLNEAEQMYLRALAGKEKALGPDHTSTLATVHGLGILYRDQGKLDEAEQMYLRALAGTEKALGPDHTSTLDTINNLGLLYRDQGKLNEAEQMFLRALDGYEKAYGREHQKPLKVRDILALIHKKIADQNTPKKQRSSRNWYRHVFRKLRDK</sequence>
<keyword evidence="2" id="KW-1185">Reference proteome</keyword>
<evidence type="ECO:0000313" key="1">
    <source>
        <dbReference type="EMBL" id="KAJ9656251.1"/>
    </source>
</evidence>
<organism evidence="1 2">
    <name type="scientific">Neophaeococcomyces mojaviensis</name>
    <dbReference type="NCBI Taxonomy" id="3383035"/>
    <lineage>
        <taxon>Eukaryota</taxon>
        <taxon>Fungi</taxon>
        <taxon>Dikarya</taxon>
        <taxon>Ascomycota</taxon>
        <taxon>Pezizomycotina</taxon>
        <taxon>Eurotiomycetes</taxon>
        <taxon>Chaetothyriomycetidae</taxon>
        <taxon>Chaetothyriales</taxon>
        <taxon>Chaetothyriales incertae sedis</taxon>
        <taxon>Neophaeococcomyces</taxon>
    </lineage>
</organism>